<dbReference type="SMART" id="SM00612">
    <property type="entry name" value="Kelch"/>
    <property type="match status" value="1"/>
</dbReference>
<keyword evidence="4" id="KW-1185">Reference proteome</keyword>
<comment type="caution">
    <text evidence="3">The sequence shown here is derived from an EMBL/GenBank/DDBJ whole genome shotgun (WGS) entry which is preliminary data.</text>
</comment>
<sequence length="96" mass="10323">WTPIASMGHARCRFGAVVHDDQIYIAGGFDGDNALATVEIINPLDAAPVWKFAAPMSKPRGAPASCVLDGQLYVFGGHDSTQVWADCERFNPETDS</sequence>
<proteinExistence type="predicted"/>
<dbReference type="SUPFAM" id="SSF117281">
    <property type="entry name" value="Kelch motif"/>
    <property type="match status" value="1"/>
</dbReference>
<dbReference type="InterPro" id="IPR015915">
    <property type="entry name" value="Kelch-typ_b-propeller"/>
</dbReference>
<evidence type="ECO:0000313" key="3">
    <source>
        <dbReference type="EMBL" id="GMS90520.1"/>
    </source>
</evidence>
<dbReference type="InterPro" id="IPR006652">
    <property type="entry name" value="Kelch_1"/>
</dbReference>
<dbReference type="AlphaFoldDB" id="A0AAV5T5Y5"/>
<dbReference type="PANTHER" id="PTHR46344">
    <property type="entry name" value="OS02G0202900 PROTEIN"/>
    <property type="match status" value="1"/>
</dbReference>
<dbReference type="Gene3D" id="2.120.10.80">
    <property type="entry name" value="Kelch-type beta propeller"/>
    <property type="match status" value="1"/>
</dbReference>
<accession>A0AAV5T5Y5</accession>
<evidence type="ECO:0008006" key="5">
    <source>
        <dbReference type="Google" id="ProtNLM"/>
    </source>
</evidence>
<dbReference type="EMBL" id="BTSX01000003">
    <property type="protein sequence ID" value="GMS90520.1"/>
    <property type="molecule type" value="Genomic_DNA"/>
</dbReference>
<reference evidence="3" key="1">
    <citation type="submission" date="2023-10" db="EMBL/GenBank/DDBJ databases">
        <title>Genome assembly of Pristionchus species.</title>
        <authorList>
            <person name="Yoshida K."/>
            <person name="Sommer R.J."/>
        </authorList>
    </citation>
    <scope>NUCLEOTIDE SEQUENCE</scope>
    <source>
        <strain evidence="3">RS0144</strain>
    </source>
</reference>
<keyword evidence="1" id="KW-0880">Kelch repeat</keyword>
<name>A0AAV5T5Y5_9BILA</name>
<dbReference type="Proteomes" id="UP001432027">
    <property type="component" value="Unassembled WGS sequence"/>
</dbReference>
<dbReference type="PANTHER" id="PTHR46344:SF27">
    <property type="entry name" value="KELCH REPEAT SUPERFAMILY PROTEIN"/>
    <property type="match status" value="1"/>
</dbReference>
<dbReference type="Pfam" id="PF01344">
    <property type="entry name" value="Kelch_1"/>
    <property type="match status" value="2"/>
</dbReference>
<gene>
    <name evidence="3" type="ORF">PENTCL1PPCAC_12695</name>
</gene>
<evidence type="ECO:0000313" key="4">
    <source>
        <dbReference type="Proteomes" id="UP001432027"/>
    </source>
</evidence>
<protein>
    <recommendedName>
        <fullName evidence="5">Kelch repeat-containing protein</fullName>
    </recommendedName>
</protein>
<evidence type="ECO:0000256" key="1">
    <source>
        <dbReference type="ARBA" id="ARBA00022441"/>
    </source>
</evidence>
<feature type="non-terminal residue" evidence="3">
    <location>
        <position position="1"/>
    </location>
</feature>
<keyword evidence="2" id="KW-0677">Repeat</keyword>
<organism evidence="3 4">
    <name type="scientific">Pristionchus entomophagus</name>
    <dbReference type="NCBI Taxonomy" id="358040"/>
    <lineage>
        <taxon>Eukaryota</taxon>
        <taxon>Metazoa</taxon>
        <taxon>Ecdysozoa</taxon>
        <taxon>Nematoda</taxon>
        <taxon>Chromadorea</taxon>
        <taxon>Rhabditida</taxon>
        <taxon>Rhabditina</taxon>
        <taxon>Diplogasteromorpha</taxon>
        <taxon>Diplogasteroidea</taxon>
        <taxon>Neodiplogasteridae</taxon>
        <taxon>Pristionchus</taxon>
    </lineage>
</organism>
<evidence type="ECO:0000256" key="2">
    <source>
        <dbReference type="ARBA" id="ARBA00022737"/>
    </source>
</evidence>